<evidence type="ECO:0000259" key="4">
    <source>
        <dbReference type="Pfam" id="PF08126"/>
    </source>
</evidence>
<evidence type="ECO:0000313" key="5">
    <source>
        <dbReference type="EMBL" id="OYD14403.1"/>
    </source>
</evidence>
<name>A0A235BPH5_UNCW3</name>
<dbReference type="GO" id="GO:0004197">
    <property type="term" value="F:cysteine-type endopeptidase activity"/>
    <property type="evidence" value="ECO:0007669"/>
    <property type="project" value="InterPro"/>
</dbReference>
<feature type="domain" description="Gingipain propeptide" evidence="4">
    <location>
        <begin position="19"/>
        <end position="182"/>
    </location>
</feature>
<evidence type="ECO:0000313" key="6">
    <source>
        <dbReference type="Proteomes" id="UP000215559"/>
    </source>
</evidence>
<protein>
    <recommendedName>
        <fullName evidence="7">Gingipain domain-containing protein</fullName>
    </recommendedName>
</protein>
<dbReference type="AlphaFoldDB" id="A0A235BPH5"/>
<feature type="non-terminal residue" evidence="5">
    <location>
        <position position="495"/>
    </location>
</feature>
<dbReference type="EMBL" id="NOZP01000161">
    <property type="protein sequence ID" value="OYD14403.1"/>
    <property type="molecule type" value="Genomic_DNA"/>
</dbReference>
<accession>A0A235BPH5</accession>
<evidence type="ECO:0000259" key="3">
    <source>
        <dbReference type="Pfam" id="PF01364"/>
    </source>
</evidence>
<dbReference type="InterPro" id="IPR029030">
    <property type="entry name" value="Caspase-like_dom_sf"/>
</dbReference>
<dbReference type="Pfam" id="PF08126">
    <property type="entry name" value="Propeptide_C25"/>
    <property type="match status" value="1"/>
</dbReference>
<evidence type="ECO:0000256" key="1">
    <source>
        <dbReference type="ARBA" id="ARBA00022729"/>
    </source>
</evidence>
<keyword evidence="1 2" id="KW-0732">Signal</keyword>
<dbReference type="InterPro" id="IPR038490">
    <property type="entry name" value="Gingipain_propep_sf"/>
</dbReference>
<sequence>MQKKVTLVALFTACLALAGPKVTILENNSQSTVFEVTVPGVEITPVVVEGEQFSQLTLPGEVMAVLEEGKPQVPKVSVLLAIPTGAQVTARVVAKETKQLKVADVYPLQPPLTEDQEPGPLVVDRSFYARDVNYPGYDISVIGTAVWRDLDVANIQVYPVQVNPARGEIEVVSKMRVEVSYSGGGYPAHVARWLIPTYGRFIDNFSELYLESETDYTEGDRYLVFCHSNYSTNPWLDSLLYWVKKRGYEVRKVTKSSFTAAEIKDSVNTEYNRHTPHVLQFVLLVGEYAEVPMGSMTGVSKSDFYYSELTGDNYPEITVARLSPSSTGDLENQIKKILKFQKEPPTTNDWLTKLNMVAHSQSYPGKYSACIRGVYNMSKPYYDYDTDTIMGKFLGNPAVASAVNNGTGIILYRGHGGTTEWASWGTSGSWTNSNVSALTNGDLTPVSYHFACNCGDISSGTCHIEAWMRKYPGGSVSALSATQPSYTLPNHGQCS</sequence>
<dbReference type="Gene3D" id="2.60.40.3800">
    <property type="match status" value="1"/>
</dbReference>
<dbReference type="GO" id="GO:0006508">
    <property type="term" value="P:proteolysis"/>
    <property type="evidence" value="ECO:0007669"/>
    <property type="project" value="InterPro"/>
</dbReference>
<dbReference type="InterPro" id="IPR012600">
    <property type="entry name" value="Propeptide_C25"/>
</dbReference>
<feature type="signal peptide" evidence="2">
    <location>
        <begin position="1"/>
        <end position="18"/>
    </location>
</feature>
<dbReference type="InterPro" id="IPR029031">
    <property type="entry name" value="Gingipain_N_sf"/>
</dbReference>
<gene>
    <name evidence="5" type="ORF">CH330_08750</name>
</gene>
<dbReference type="SUPFAM" id="SSF52129">
    <property type="entry name" value="Caspase-like"/>
    <property type="match status" value="1"/>
</dbReference>
<reference evidence="5 6" key="1">
    <citation type="submission" date="2017-07" db="EMBL/GenBank/DDBJ databases">
        <title>Recovery of genomes from metagenomes via a dereplication, aggregation, and scoring strategy.</title>
        <authorList>
            <person name="Sieber C.M."/>
            <person name="Probst A.J."/>
            <person name="Sharrar A."/>
            <person name="Thomas B.C."/>
            <person name="Hess M."/>
            <person name="Tringe S.G."/>
            <person name="Banfield J.F."/>
        </authorList>
    </citation>
    <scope>NUCLEOTIDE SEQUENCE [LARGE SCALE GENOMIC DNA]</scope>
    <source>
        <strain evidence="5">JGI_Cruoil_03_51_56</strain>
    </source>
</reference>
<comment type="caution">
    <text evidence="5">The sequence shown here is derived from an EMBL/GenBank/DDBJ whole genome shotgun (WGS) entry which is preliminary data.</text>
</comment>
<dbReference type="Gene3D" id="3.40.50.1460">
    <property type="match status" value="1"/>
</dbReference>
<proteinExistence type="predicted"/>
<feature type="domain" description="Gingipain" evidence="3">
    <location>
        <begin position="233"/>
        <end position="489"/>
    </location>
</feature>
<dbReference type="InterPro" id="IPR001769">
    <property type="entry name" value="Gingipain"/>
</dbReference>
<dbReference type="Pfam" id="PF01364">
    <property type="entry name" value="Peptidase_C25"/>
    <property type="match status" value="1"/>
</dbReference>
<feature type="chain" id="PRO_5012534072" description="Gingipain domain-containing protein" evidence="2">
    <location>
        <begin position="19"/>
        <end position="495"/>
    </location>
</feature>
<organism evidence="5 6">
    <name type="scientific">candidate division WOR-3 bacterium JGI_Cruoil_03_51_56</name>
    <dbReference type="NCBI Taxonomy" id="1973747"/>
    <lineage>
        <taxon>Bacteria</taxon>
        <taxon>Bacteria division WOR-3</taxon>
    </lineage>
</organism>
<dbReference type="Proteomes" id="UP000215559">
    <property type="component" value="Unassembled WGS sequence"/>
</dbReference>
<dbReference type="Gene3D" id="3.40.50.10390">
    <property type="entry name" value="Gingipain r, domain 1"/>
    <property type="match status" value="1"/>
</dbReference>
<evidence type="ECO:0000256" key="2">
    <source>
        <dbReference type="SAM" id="SignalP"/>
    </source>
</evidence>
<evidence type="ECO:0008006" key="7">
    <source>
        <dbReference type="Google" id="ProtNLM"/>
    </source>
</evidence>